<dbReference type="GO" id="GO:0006352">
    <property type="term" value="P:DNA-templated transcription initiation"/>
    <property type="evidence" value="ECO:0007669"/>
    <property type="project" value="InterPro"/>
</dbReference>
<comment type="caution">
    <text evidence="6">The sequence shown here is derived from an EMBL/GenBank/DDBJ whole genome shotgun (WGS) entry which is preliminary data.</text>
</comment>
<evidence type="ECO:0000256" key="4">
    <source>
        <dbReference type="ARBA" id="ARBA00023163"/>
    </source>
</evidence>
<dbReference type="InterPro" id="IPR013325">
    <property type="entry name" value="RNA_pol_sigma_r2"/>
</dbReference>
<evidence type="ECO:0000259" key="5">
    <source>
        <dbReference type="Pfam" id="PF04542"/>
    </source>
</evidence>
<dbReference type="AlphaFoldDB" id="A0A5C6BIC1"/>
<dbReference type="RefSeq" id="WP_146409387.1">
    <property type="nucleotide sequence ID" value="NZ_SJPU01000003.1"/>
</dbReference>
<name>A0A5C6BIC1_9BACT</name>
<dbReference type="SUPFAM" id="SSF88946">
    <property type="entry name" value="Sigma2 domain of RNA polymerase sigma factors"/>
    <property type="match status" value="1"/>
</dbReference>
<sequence length="202" mass="22809">MSDTRFPTPPEHPTLSTFCLDGVQQLDPRQWSRLVETFGPIVYRWCRVAGVPESEAADLVQNVFVSVARKIPAFERQKDAGSFRSWLATITRNQVRDFFRQASRRADAQGGTAAQRWMLDQVDHLGDSIDGGSISAPLLKSILETVRAEFEDVTWQAFWLTTIENQQPSLVAERTGLSLVSVYQAKSRVLKRLRAAASQWLE</sequence>
<dbReference type="Pfam" id="PF04542">
    <property type="entry name" value="Sigma70_r2"/>
    <property type="match status" value="1"/>
</dbReference>
<organism evidence="6 7">
    <name type="scientific">Allorhodopirellula heiligendammensis</name>
    <dbReference type="NCBI Taxonomy" id="2714739"/>
    <lineage>
        <taxon>Bacteria</taxon>
        <taxon>Pseudomonadati</taxon>
        <taxon>Planctomycetota</taxon>
        <taxon>Planctomycetia</taxon>
        <taxon>Pirellulales</taxon>
        <taxon>Pirellulaceae</taxon>
        <taxon>Allorhodopirellula</taxon>
    </lineage>
</organism>
<dbReference type="OrthoDB" id="281047at2"/>
<dbReference type="GO" id="GO:0003677">
    <property type="term" value="F:DNA binding"/>
    <property type="evidence" value="ECO:0007669"/>
    <property type="project" value="UniProtKB-KW"/>
</dbReference>
<evidence type="ECO:0000256" key="2">
    <source>
        <dbReference type="ARBA" id="ARBA00023082"/>
    </source>
</evidence>
<keyword evidence="7" id="KW-1185">Reference proteome</keyword>
<dbReference type="PANTHER" id="PTHR43133:SF8">
    <property type="entry name" value="RNA POLYMERASE SIGMA FACTOR HI_1459-RELATED"/>
    <property type="match status" value="1"/>
</dbReference>
<evidence type="ECO:0000313" key="6">
    <source>
        <dbReference type="EMBL" id="TWU11066.1"/>
    </source>
</evidence>
<dbReference type="Proteomes" id="UP000319908">
    <property type="component" value="Unassembled WGS sequence"/>
</dbReference>
<evidence type="ECO:0000313" key="7">
    <source>
        <dbReference type="Proteomes" id="UP000319908"/>
    </source>
</evidence>
<dbReference type="PANTHER" id="PTHR43133">
    <property type="entry name" value="RNA POLYMERASE ECF-TYPE SIGMA FACTO"/>
    <property type="match status" value="1"/>
</dbReference>
<evidence type="ECO:0000256" key="3">
    <source>
        <dbReference type="ARBA" id="ARBA00023125"/>
    </source>
</evidence>
<dbReference type="NCBIfam" id="TIGR02937">
    <property type="entry name" value="sigma70-ECF"/>
    <property type="match status" value="1"/>
</dbReference>
<keyword evidence="1" id="KW-0805">Transcription regulation</keyword>
<accession>A0A5C6BIC1</accession>
<dbReference type="EMBL" id="SJPU01000003">
    <property type="protein sequence ID" value="TWU11066.1"/>
    <property type="molecule type" value="Genomic_DNA"/>
</dbReference>
<dbReference type="InterPro" id="IPR039425">
    <property type="entry name" value="RNA_pol_sigma-70-like"/>
</dbReference>
<dbReference type="InterPro" id="IPR014284">
    <property type="entry name" value="RNA_pol_sigma-70_dom"/>
</dbReference>
<gene>
    <name evidence="6" type="ORF">Poly21_49730</name>
</gene>
<dbReference type="InterPro" id="IPR007627">
    <property type="entry name" value="RNA_pol_sigma70_r2"/>
</dbReference>
<feature type="domain" description="RNA polymerase sigma-70 region 2" evidence="5">
    <location>
        <begin position="34"/>
        <end position="105"/>
    </location>
</feature>
<reference evidence="6 7" key="1">
    <citation type="journal article" date="2020" name="Antonie Van Leeuwenhoek">
        <title>Rhodopirellula heiligendammensis sp. nov., Rhodopirellula pilleata sp. nov., and Rhodopirellula solitaria sp. nov. isolated from natural or artificial marine surfaces in Northern Germany and California, USA, and emended description of the genus Rhodopirellula.</title>
        <authorList>
            <person name="Kallscheuer N."/>
            <person name="Wiegand S."/>
            <person name="Jogler M."/>
            <person name="Boedeker C."/>
            <person name="Peeters S.H."/>
            <person name="Rast P."/>
            <person name="Heuer A."/>
            <person name="Jetten M.S.M."/>
            <person name="Rohde M."/>
            <person name="Jogler C."/>
        </authorList>
    </citation>
    <scope>NUCLEOTIDE SEQUENCE [LARGE SCALE GENOMIC DNA]</scope>
    <source>
        <strain evidence="6 7">Poly21</strain>
    </source>
</reference>
<protein>
    <submittedName>
        <fullName evidence="6">RNA polymerase sigma factor</fullName>
    </submittedName>
</protein>
<dbReference type="Gene3D" id="1.10.1740.10">
    <property type="match status" value="1"/>
</dbReference>
<dbReference type="GO" id="GO:0016987">
    <property type="term" value="F:sigma factor activity"/>
    <property type="evidence" value="ECO:0007669"/>
    <property type="project" value="UniProtKB-KW"/>
</dbReference>
<proteinExistence type="predicted"/>
<keyword evidence="3" id="KW-0238">DNA-binding</keyword>
<keyword evidence="2" id="KW-0731">Sigma factor</keyword>
<keyword evidence="4" id="KW-0804">Transcription</keyword>
<evidence type="ECO:0000256" key="1">
    <source>
        <dbReference type="ARBA" id="ARBA00023015"/>
    </source>
</evidence>